<sequence length="468" mass="51375">MKYILIGAVVAIGGGVFVANYMIAEEIRSDLDQASAAMAMFGNLTYGDVSVTPFGDARVDQVRFEPHESDENYRVDRIAVKTSNLWTLYAMTHDMQQGEPPDHLQVAFEGIHLDLGGELMQAIARDMEASGSRVPAFDAAGCGDRTRFTFADMSAMGYGTTVSDLLFEYRIKRGGERFEFSGTVSTEEMHSIGFSAELGIDREAANAMAEQGAGASMNPQMAAAMGLAAVNLRSARVDVEDWGYASRFMDYCAQEAGMDAEAFRSHHLDAWQANWKKLHLEPGENVLAAYETYLDDPQTLSVVLDPRPPLELARFMGQPDGGEIHDRLDPRIVANGGESRPLDFALTGGMDLAQLQKKLEAERGGSAFGNIEEQESLARENADSTEAETPSATPEPEESKPETPSVISIKELPKHMGRRVVVELNDGSTVVGRVEALEDQRLKLRRELHGGEMVQPIYFRRIDGIELL</sequence>
<accession>A0A4R7JYB0</accession>
<dbReference type="AlphaFoldDB" id="A0A4R7JYB0"/>
<organism evidence="2 3">
    <name type="scientific">Halospina denitrificans</name>
    <dbReference type="NCBI Taxonomy" id="332522"/>
    <lineage>
        <taxon>Bacteria</taxon>
        <taxon>Pseudomonadati</taxon>
        <taxon>Pseudomonadota</taxon>
        <taxon>Gammaproteobacteria</taxon>
        <taxon>Halospina</taxon>
    </lineage>
</organism>
<keyword evidence="3" id="KW-1185">Reference proteome</keyword>
<proteinExistence type="predicted"/>
<dbReference type="OrthoDB" id="5697269at2"/>
<protein>
    <submittedName>
        <fullName evidence="2">Uncharacterized protein</fullName>
    </submittedName>
</protein>
<evidence type="ECO:0000313" key="3">
    <source>
        <dbReference type="Proteomes" id="UP000295830"/>
    </source>
</evidence>
<evidence type="ECO:0000313" key="2">
    <source>
        <dbReference type="EMBL" id="TDT43501.1"/>
    </source>
</evidence>
<feature type="region of interest" description="Disordered" evidence="1">
    <location>
        <begin position="365"/>
        <end position="406"/>
    </location>
</feature>
<gene>
    <name evidence="2" type="ORF">DES49_1319</name>
</gene>
<dbReference type="RefSeq" id="WP_133735566.1">
    <property type="nucleotide sequence ID" value="NZ_SOAX01000002.1"/>
</dbReference>
<dbReference type="Proteomes" id="UP000295830">
    <property type="component" value="Unassembled WGS sequence"/>
</dbReference>
<comment type="caution">
    <text evidence="2">The sequence shown here is derived from an EMBL/GenBank/DDBJ whole genome shotgun (WGS) entry which is preliminary data.</text>
</comment>
<dbReference type="EMBL" id="SOAX01000002">
    <property type="protein sequence ID" value="TDT43501.1"/>
    <property type="molecule type" value="Genomic_DNA"/>
</dbReference>
<evidence type="ECO:0000256" key="1">
    <source>
        <dbReference type="SAM" id="MobiDB-lite"/>
    </source>
</evidence>
<name>A0A4R7JYB0_9GAMM</name>
<reference evidence="2 3" key="1">
    <citation type="submission" date="2019-03" db="EMBL/GenBank/DDBJ databases">
        <title>Genomic Encyclopedia of Type Strains, Phase IV (KMG-IV): sequencing the most valuable type-strain genomes for metagenomic binning, comparative biology and taxonomic classification.</title>
        <authorList>
            <person name="Goeker M."/>
        </authorList>
    </citation>
    <scope>NUCLEOTIDE SEQUENCE [LARGE SCALE GENOMIC DNA]</scope>
    <source>
        <strain evidence="2 3">DSM 15505</strain>
    </source>
</reference>